<evidence type="ECO:0000313" key="5">
    <source>
        <dbReference type="Proteomes" id="UP000569018"/>
    </source>
</evidence>
<dbReference type="EMBL" id="BLSD01000084">
    <property type="protein sequence ID" value="GFP39740.1"/>
    <property type="molecule type" value="Genomic_DNA"/>
</dbReference>
<dbReference type="Proteomes" id="UP000561271">
    <property type="component" value="Unassembled WGS sequence"/>
</dbReference>
<proteinExistence type="predicted"/>
<dbReference type="RefSeq" id="WP_275052155.1">
    <property type="nucleotide sequence ID" value="NZ_BLSC01000144.1"/>
</dbReference>
<reference evidence="4 5" key="1">
    <citation type="journal article" date="2020" name="Front. Microbiol.">
        <title>Single-cell genomics of novel Actinobacteria with the Wood-Ljungdahl pathway discovered in a serpentinizing system.</title>
        <authorList>
            <person name="Merino N."/>
            <person name="Kawai M."/>
            <person name="Boyd E.S."/>
            <person name="Colman D.R."/>
            <person name="McGlynn S.E."/>
            <person name="Nealson K.H."/>
            <person name="Kurokawa K."/>
            <person name="Hongoh Y."/>
        </authorList>
    </citation>
    <scope>NUCLEOTIDE SEQUENCE [LARGE SCALE GENOMIC DNA]</scope>
    <source>
        <strain evidence="1 6">S03</strain>
        <strain evidence="2 4">S44</strain>
        <strain evidence="3 5">S47</strain>
    </source>
</reference>
<protein>
    <submittedName>
        <fullName evidence="3">Uncharacterized protein</fullName>
    </submittedName>
</protein>
<dbReference type="AlphaFoldDB" id="A0A6V8Q5M7"/>
<dbReference type="EMBL" id="BLRU01000157">
    <property type="protein sequence ID" value="GFP19848.1"/>
    <property type="molecule type" value="Genomic_DNA"/>
</dbReference>
<accession>A0A6V8Q5M7</accession>
<evidence type="ECO:0000313" key="6">
    <source>
        <dbReference type="Proteomes" id="UP000574717"/>
    </source>
</evidence>
<organism evidence="3 5">
    <name type="scientific">Candidatus Hakubella thermalkaliphila</name>
    <dbReference type="NCBI Taxonomy" id="2754717"/>
    <lineage>
        <taxon>Bacteria</taxon>
        <taxon>Bacillati</taxon>
        <taxon>Actinomycetota</taxon>
        <taxon>Actinomycetota incertae sedis</taxon>
        <taxon>Candidatus Hakubellales</taxon>
        <taxon>Candidatus Hakubellaceae</taxon>
        <taxon>Candidatus Hakubella</taxon>
    </lineage>
</organism>
<dbReference type="Proteomes" id="UP000569018">
    <property type="component" value="Unassembled WGS sequence"/>
</dbReference>
<evidence type="ECO:0000313" key="1">
    <source>
        <dbReference type="EMBL" id="GFP19848.1"/>
    </source>
</evidence>
<name>A0A6V8Q5M7_9ACTN</name>
<evidence type="ECO:0000313" key="2">
    <source>
        <dbReference type="EMBL" id="GFP37717.1"/>
    </source>
</evidence>
<gene>
    <name evidence="1" type="ORF">HKBW3S03_01352</name>
    <name evidence="2" type="ORF">HKBW3S44_01394</name>
    <name evidence="3" type="ORF">HKBW3S47_01438</name>
</gene>
<evidence type="ECO:0000313" key="3">
    <source>
        <dbReference type="EMBL" id="GFP39740.1"/>
    </source>
</evidence>
<sequence length="43" mass="5060">MLKNYVLIDCDKVQNYVFASVRLQEICKASLLLDWIESEEIPE</sequence>
<dbReference type="EMBL" id="BLSC01000144">
    <property type="protein sequence ID" value="GFP37717.1"/>
    <property type="molecule type" value="Genomic_DNA"/>
</dbReference>
<comment type="caution">
    <text evidence="3">The sequence shown here is derived from an EMBL/GenBank/DDBJ whole genome shotgun (WGS) entry which is preliminary data.</text>
</comment>
<dbReference type="Proteomes" id="UP000574717">
    <property type="component" value="Unassembled WGS sequence"/>
</dbReference>
<evidence type="ECO:0000313" key="4">
    <source>
        <dbReference type="Proteomes" id="UP000561271"/>
    </source>
</evidence>